<dbReference type="PANTHER" id="PTHR31451">
    <property type="match status" value="1"/>
</dbReference>
<dbReference type="GO" id="GO:0016985">
    <property type="term" value="F:mannan endo-1,4-beta-mannosidase activity"/>
    <property type="evidence" value="ECO:0007669"/>
    <property type="project" value="UniProtKB-EC"/>
</dbReference>
<dbReference type="Gene3D" id="3.20.20.80">
    <property type="entry name" value="Glycosidases"/>
    <property type="match status" value="1"/>
</dbReference>
<comment type="catalytic activity">
    <reaction evidence="1">
        <text>Random hydrolysis of (1-&gt;4)-beta-D-mannosidic linkages in mannans, galactomannans and glucomannans.</text>
        <dbReference type="EC" id="3.2.1.78"/>
    </reaction>
</comment>
<dbReference type="EMBL" id="JALJOS010000015">
    <property type="protein sequence ID" value="KAK9830753.1"/>
    <property type="molecule type" value="Genomic_DNA"/>
</dbReference>
<evidence type="ECO:0000256" key="1">
    <source>
        <dbReference type="ARBA" id="ARBA00001678"/>
    </source>
</evidence>
<dbReference type="Proteomes" id="UP001438707">
    <property type="component" value="Unassembled WGS sequence"/>
</dbReference>
<dbReference type="InterPro" id="IPR017853">
    <property type="entry name" value="GH"/>
</dbReference>
<dbReference type="GO" id="GO:0000272">
    <property type="term" value="P:polysaccharide catabolic process"/>
    <property type="evidence" value="ECO:0007669"/>
    <property type="project" value="InterPro"/>
</dbReference>
<evidence type="ECO:0000256" key="7">
    <source>
        <dbReference type="ARBA" id="ARBA00022801"/>
    </source>
</evidence>
<dbReference type="EC" id="3.2.1.78" evidence="4"/>
<dbReference type="AlphaFoldDB" id="A0AAW1RAW4"/>
<sequence length="484" mass="51528">MTVGEAAGCLALLVTSSSAVDGFGFVPETGNCAYRIAMAGAAVLLACVVAVCCTLASGAGLSSTSVCGGIFAPTFNRAVPAYTGFIKPTSTFQFADSSCQRVPIQGPNVWGWLELAAGVQANPPGVADGIPAGCDGITYVMSRMVQDGQPVARVRFHGASSDFAVEQSPGVYNEAALKALDYIVYRAGQYGVKLLAVLADNWQKADSTYNYAMWATGTNQTDSFFANPTAIGLYQNHIKQIITRTNTITGVKYSEDPAIFAWDLINEPRSTQGSACLQACSQAISTWGINQAAFVRTLDANHPITVGTEGFWGVGSPYKQYNPSYSTGSLWSSTTGQDFDTQFLSANLFASYHYWPDLWGDVSTTFETNWIAQHDADAKTLGKALVLSEFGKQYNNTISPTDAARTAARQEIYDQIFKVYGPAYSTDNTLQGVMFWRFANTPVNSGGDANEVAGLDALYTKTIAPAYLAILKASGTATGCTKSG</sequence>
<keyword evidence="9" id="KW-0812">Transmembrane</keyword>
<evidence type="ECO:0000256" key="5">
    <source>
        <dbReference type="ARBA" id="ARBA00022525"/>
    </source>
</evidence>
<evidence type="ECO:0000256" key="3">
    <source>
        <dbReference type="ARBA" id="ARBA00005641"/>
    </source>
</evidence>
<keyword evidence="12" id="KW-1185">Reference proteome</keyword>
<evidence type="ECO:0000259" key="10">
    <source>
        <dbReference type="Pfam" id="PF26410"/>
    </source>
</evidence>
<proteinExistence type="inferred from homology"/>
<accession>A0AAW1RAW4</accession>
<dbReference type="PANTHER" id="PTHR31451:SF39">
    <property type="entry name" value="MANNAN ENDO-1,4-BETA-MANNOSIDASE 1"/>
    <property type="match status" value="1"/>
</dbReference>
<keyword evidence="7" id="KW-0378">Hydrolase</keyword>
<keyword evidence="9" id="KW-1133">Transmembrane helix</keyword>
<protein>
    <recommendedName>
        <fullName evidence="4">mannan endo-1,4-beta-mannosidase</fullName>
        <ecNumber evidence="4">3.2.1.78</ecNumber>
    </recommendedName>
</protein>
<evidence type="ECO:0000313" key="12">
    <source>
        <dbReference type="Proteomes" id="UP001438707"/>
    </source>
</evidence>
<evidence type="ECO:0000256" key="8">
    <source>
        <dbReference type="ARBA" id="ARBA00023295"/>
    </source>
</evidence>
<comment type="subcellular location">
    <subcellularLocation>
        <location evidence="2">Secreted</location>
    </subcellularLocation>
</comment>
<comment type="similarity">
    <text evidence="3">Belongs to the glycosyl hydrolase 5 (cellulase A) family.</text>
</comment>
<keyword evidence="5" id="KW-0964">Secreted</keyword>
<keyword evidence="6" id="KW-0732">Signal</keyword>
<dbReference type="Pfam" id="PF26410">
    <property type="entry name" value="GH5_mannosidase"/>
    <property type="match status" value="1"/>
</dbReference>
<dbReference type="GO" id="GO:0005576">
    <property type="term" value="C:extracellular region"/>
    <property type="evidence" value="ECO:0007669"/>
    <property type="project" value="UniProtKB-SubCell"/>
</dbReference>
<reference evidence="11 12" key="1">
    <citation type="journal article" date="2024" name="Nat. Commun.">
        <title>Phylogenomics reveals the evolutionary origins of lichenization in chlorophyte algae.</title>
        <authorList>
            <person name="Puginier C."/>
            <person name="Libourel C."/>
            <person name="Otte J."/>
            <person name="Skaloud P."/>
            <person name="Haon M."/>
            <person name="Grisel S."/>
            <person name="Petersen M."/>
            <person name="Berrin J.G."/>
            <person name="Delaux P.M."/>
            <person name="Dal Grande F."/>
            <person name="Keller J."/>
        </authorList>
    </citation>
    <scope>NUCLEOTIDE SEQUENCE [LARGE SCALE GENOMIC DNA]</scope>
    <source>
        <strain evidence="11 12">SAG 2145</strain>
    </source>
</reference>
<comment type="caution">
    <text evidence="11">The sequence shown here is derived from an EMBL/GenBank/DDBJ whole genome shotgun (WGS) entry which is preliminary data.</text>
</comment>
<evidence type="ECO:0000256" key="9">
    <source>
        <dbReference type="SAM" id="Phobius"/>
    </source>
</evidence>
<evidence type="ECO:0000256" key="4">
    <source>
        <dbReference type="ARBA" id="ARBA00012706"/>
    </source>
</evidence>
<feature type="transmembrane region" description="Helical" evidence="9">
    <location>
        <begin position="35"/>
        <end position="56"/>
    </location>
</feature>
<evidence type="ECO:0000313" key="11">
    <source>
        <dbReference type="EMBL" id="KAK9830753.1"/>
    </source>
</evidence>
<organism evidence="11 12">
    <name type="scientific">Apatococcus lobatus</name>
    <dbReference type="NCBI Taxonomy" id="904363"/>
    <lineage>
        <taxon>Eukaryota</taxon>
        <taxon>Viridiplantae</taxon>
        <taxon>Chlorophyta</taxon>
        <taxon>core chlorophytes</taxon>
        <taxon>Trebouxiophyceae</taxon>
        <taxon>Chlorellales</taxon>
        <taxon>Chlorellaceae</taxon>
        <taxon>Apatococcus</taxon>
    </lineage>
</organism>
<evidence type="ECO:0000256" key="2">
    <source>
        <dbReference type="ARBA" id="ARBA00004613"/>
    </source>
</evidence>
<feature type="domain" description="Glycoside hydrolase family 5" evidence="10">
    <location>
        <begin position="164"/>
        <end position="440"/>
    </location>
</feature>
<dbReference type="SUPFAM" id="SSF51445">
    <property type="entry name" value="(Trans)glycosidases"/>
    <property type="match status" value="1"/>
</dbReference>
<keyword evidence="8" id="KW-0326">Glycosidase</keyword>
<dbReference type="InterPro" id="IPR001547">
    <property type="entry name" value="Glyco_hydro_5"/>
</dbReference>
<gene>
    <name evidence="11" type="ORF">WJX74_005435</name>
</gene>
<evidence type="ECO:0000256" key="6">
    <source>
        <dbReference type="ARBA" id="ARBA00022729"/>
    </source>
</evidence>
<name>A0AAW1RAW4_9CHLO</name>
<keyword evidence="9" id="KW-0472">Membrane</keyword>
<dbReference type="InterPro" id="IPR045053">
    <property type="entry name" value="MAN-like"/>
</dbReference>